<dbReference type="AlphaFoldDB" id="A0A1Y3EK74"/>
<dbReference type="EMBL" id="LVZM01014573">
    <property type="protein sequence ID" value="OUC43528.1"/>
    <property type="molecule type" value="Genomic_DNA"/>
</dbReference>
<protein>
    <submittedName>
        <fullName evidence="1">Uncharacterized protein</fullName>
    </submittedName>
</protein>
<gene>
    <name evidence="1" type="ORF">D917_02482</name>
</gene>
<sequence>MQRLRRLPEVTDLGAIGSLAKEKTNSCPYLKPVHHLFSNKLQMDVYLTNTEVYKERLRDGFENKGIIGYALAGPEACQVSVAIYTFFSQALGTTVQLQNGTDVLQLLRGQIPGSFLYQGVEFYVWEPDASP</sequence>
<dbReference type="Proteomes" id="UP000243006">
    <property type="component" value="Unassembled WGS sequence"/>
</dbReference>
<reference evidence="1 2" key="1">
    <citation type="submission" date="2015-04" db="EMBL/GenBank/DDBJ databases">
        <title>Draft genome of the roundworm Trichinella nativa.</title>
        <authorList>
            <person name="Mitreva M."/>
        </authorList>
    </citation>
    <scope>NUCLEOTIDE SEQUENCE [LARGE SCALE GENOMIC DNA]</scope>
    <source>
        <strain evidence="1 2">ISS45</strain>
    </source>
</reference>
<organism evidence="1 2">
    <name type="scientific">Trichinella nativa</name>
    <dbReference type="NCBI Taxonomy" id="6335"/>
    <lineage>
        <taxon>Eukaryota</taxon>
        <taxon>Metazoa</taxon>
        <taxon>Ecdysozoa</taxon>
        <taxon>Nematoda</taxon>
        <taxon>Enoplea</taxon>
        <taxon>Dorylaimia</taxon>
        <taxon>Trichinellida</taxon>
        <taxon>Trichinellidae</taxon>
        <taxon>Trichinella</taxon>
    </lineage>
</organism>
<evidence type="ECO:0000313" key="1">
    <source>
        <dbReference type="EMBL" id="OUC43528.1"/>
    </source>
</evidence>
<name>A0A1Y3EK74_9BILA</name>
<evidence type="ECO:0000313" key="2">
    <source>
        <dbReference type="Proteomes" id="UP000243006"/>
    </source>
</evidence>
<comment type="caution">
    <text evidence="1">The sequence shown here is derived from an EMBL/GenBank/DDBJ whole genome shotgun (WGS) entry which is preliminary data.</text>
</comment>
<accession>A0A1Y3EK74</accession>
<proteinExistence type="predicted"/>